<organism evidence="2 3">
    <name type="scientific">Inhella crocodyli</name>
    <dbReference type="NCBI Taxonomy" id="2499851"/>
    <lineage>
        <taxon>Bacteria</taxon>
        <taxon>Pseudomonadati</taxon>
        <taxon>Pseudomonadota</taxon>
        <taxon>Betaproteobacteria</taxon>
        <taxon>Burkholderiales</taxon>
        <taxon>Sphaerotilaceae</taxon>
        <taxon>Inhella</taxon>
    </lineage>
</organism>
<feature type="transmembrane region" description="Helical" evidence="1">
    <location>
        <begin position="49"/>
        <end position="66"/>
    </location>
</feature>
<dbReference type="OrthoDB" id="9182448at2"/>
<protein>
    <submittedName>
        <fullName evidence="2">Uncharacterized protein</fullName>
    </submittedName>
</protein>
<comment type="caution">
    <text evidence="2">The sequence shown here is derived from an EMBL/GenBank/DDBJ whole genome shotgun (WGS) entry which is preliminary data.</text>
</comment>
<keyword evidence="1" id="KW-0812">Transmembrane</keyword>
<sequence length="116" mass="12378">MTFSLPGLAVSLVLFAGVAMAPIRAAQAVTGRFTRQGTPPLPGLGMVRFAFLLAFVFWCALVWAAYATEVAHSCSGDTCIGVTLPALPFPFVYAWAEWQLFKQRRAAAEQAGGPKA</sequence>
<proteinExistence type="predicted"/>
<keyword evidence="3" id="KW-1185">Reference proteome</keyword>
<evidence type="ECO:0000313" key="3">
    <source>
        <dbReference type="Proteomes" id="UP000288587"/>
    </source>
</evidence>
<dbReference type="EMBL" id="SACM01000005">
    <property type="protein sequence ID" value="RVT82924.1"/>
    <property type="molecule type" value="Genomic_DNA"/>
</dbReference>
<dbReference type="RefSeq" id="WP_127683905.1">
    <property type="nucleotide sequence ID" value="NZ_SACM01000005.1"/>
</dbReference>
<keyword evidence="1" id="KW-0472">Membrane</keyword>
<evidence type="ECO:0000313" key="2">
    <source>
        <dbReference type="EMBL" id="RVT82924.1"/>
    </source>
</evidence>
<dbReference type="AlphaFoldDB" id="A0A3S2VBT0"/>
<evidence type="ECO:0000256" key="1">
    <source>
        <dbReference type="SAM" id="Phobius"/>
    </source>
</evidence>
<dbReference type="Proteomes" id="UP000288587">
    <property type="component" value="Unassembled WGS sequence"/>
</dbReference>
<gene>
    <name evidence="2" type="ORF">EOD73_15260</name>
</gene>
<accession>A0A3S2VBT0</accession>
<keyword evidence="1" id="KW-1133">Transmembrane helix</keyword>
<reference evidence="2 3" key="1">
    <citation type="submission" date="2019-01" db="EMBL/GenBank/DDBJ databases">
        <authorList>
            <person name="Chen W.-M."/>
        </authorList>
    </citation>
    <scope>NUCLEOTIDE SEQUENCE [LARGE SCALE GENOMIC DNA]</scope>
    <source>
        <strain evidence="2 3">CCP-18</strain>
    </source>
</reference>
<name>A0A3S2VBT0_9BURK</name>